<dbReference type="Pfam" id="PF05360">
    <property type="entry name" value="YiaAB"/>
    <property type="match status" value="1"/>
</dbReference>
<keyword evidence="4" id="KW-1185">Reference proteome</keyword>
<feature type="transmembrane region" description="Helical" evidence="1">
    <location>
        <begin position="43"/>
        <end position="62"/>
    </location>
</feature>
<protein>
    <recommendedName>
        <fullName evidence="2">YiaAB two helix domain-containing protein</fullName>
    </recommendedName>
</protein>
<evidence type="ECO:0000256" key="1">
    <source>
        <dbReference type="SAM" id="Phobius"/>
    </source>
</evidence>
<dbReference type="EMBL" id="LILC01000023">
    <property type="protein sequence ID" value="KOO42840.1"/>
    <property type="molecule type" value="Genomic_DNA"/>
</dbReference>
<dbReference type="InterPro" id="IPR008024">
    <property type="entry name" value="YiaAB"/>
</dbReference>
<feature type="transmembrane region" description="Helical" evidence="1">
    <location>
        <begin position="12"/>
        <end position="31"/>
    </location>
</feature>
<evidence type="ECO:0000313" key="3">
    <source>
        <dbReference type="EMBL" id="KOO42840.1"/>
    </source>
</evidence>
<evidence type="ECO:0000313" key="4">
    <source>
        <dbReference type="Proteomes" id="UP000037558"/>
    </source>
</evidence>
<dbReference type="Proteomes" id="UP000037558">
    <property type="component" value="Unassembled WGS sequence"/>
</dbReference>
<keyword evidence="1" id="KW-1133">Transmembrane helix</keyword>
<name>A0A0M0KVI6_9BACI</name>
<reference evidence="4" key="1">
    <citation type="submission" date="2015-08" db="EMBL/GenBank/DDBJ databases">
        <title>Fjat-14210 dsm16467.</title>
        <authorList>
            <person name="Liu B."/>
            <person name="Wang J."/>
            <person name="Zhu Y."/>
            <person name="Liu G."/>
            <person name="Chen Q."/>
            <person name="Chen Z."/>
            <person name="Lan J."/>
            <person name="Che J."/>
            <person name="Ge C."/>
            <person name="Shi H."/>
            <person name="Pan Z."/>
            <person name="Liu X."/>
        </authorList>
    </citation>
    <scope>NUCLEOTIDE SEQUENCE [LARGE SCALE GENOMIC DNA]</scope>
    <source>
        <strain evidence="4">DSM 16467</strain>
    </source>
</reference>
<dbReference type="PANTHER" id="PTHR37290:SF1">
    <property type="entry name" value="INNER MEMBRANE PROTEIN YIAA"/>
    <property type="match status" value="1"/>
</dbReference>
<dbReference type="GO" id="GO:0006974">
    <property type="term" value="P:DNA damage response"/>
    <property type="evidence" value="ECO:0007669"/>
    <property type="project" value="TreeGrafter"/>
</dbReference>
<dbReference type="GO" id="GO:0005886">
    <property type="term" value="C:plasma membrane"/>
    <property type="evidence" value="ECO:0007669"/>
    <property type="project" value="TreeGrafter"/>
</dbReference>
<comment type="caution">
    <text evidence="3">The sequence shown here is derived from an EMBL/GenBank/DDBJ whole genome shotgun (WGS) entry which is preliminary data.</text>
</comment>
<accession>A0A0M0KVI6</accession>
<keyword evidence="1" id="KW-0812">Transmembrane</keyword>
<evidence type="ECO:0000259" key="2">
    <source>
        <dbReference type="Pfam" id="PF05360"/>
    </source>
</evidence>
<dbReference type="RefSeq" id="WP_053402640.1">
    <property type="nucleotide sequence ID" value="NZ_JAUKEN010000001.1"/>
</dbReference>
<organism evidence="3 4">
    <name type="scientific">Priestia koreensis</name>
    <dbReference type="NCBI Taxonomy" id="284581"/>
    <lineage>
        <taxon>Bacteria</taxon>
        <taxon>Bacillati</taxon>
        <taxon>Bacillota</taxon>
        <taxon>Bacilli</taxon>
        <taxon>Bacillales</taxon>
        <taxon>Bacillaceae</taxon>
        <taxon>Priestia</taxon>
    </lineage>
</organism>
<dbReference type="InterPro" id="IPR038972">
    <property type="entry name" value="YiaA-like"/>
</dbReference>
<dbReference type="PATRIC" id="fig|284581.3.peg.2907"/>
<proteinExistence type="predicted"/>
<dbReference type="PANTHER" id="PTHR37290">
    <property type="entry name" value="INNER MEMBRANE PROTEIN YIAA-RELATED"/>
    <property type="match status" value="1"/>
</dbReference>
<sequence length="78" mass="8812">MAKKRRRNTPAFTMLAWLGLIVFTLLVFVGLYTLDAELYVKGYYIMGTVGIIISSFTVAKVVRDNQEDDDDVKGNFDS</sequence>
<keyword evidence="1" id="KW-0472">Membrane</keyword>
<gene>
    <name evidence="3" type="ORF">AMD01_17010</name>
</gene>
<feature type="domain" description="YiaAB two helix" evidence="2">
    <location>
        <begin position="12"/>
        <end position="64"/>
    </location>
</feature>
<dbReference type="AlphaFoldDB" id="A0A0M0KVI6"/>